<gene>
    <name evidence="2" type="ORF">MCOR_44222</name>
</gene>
<organism evidence="2 3">
    <name type="scientific">Mytilus coruscus</name>
    <name type="common">Sea mussel</name>
    <dbReference type="NCBI Taxonomy" id="42192"/>
    <lineage>
        <taxon>Eukaryota</taxon>
        <taxon>Metazoa</taxon>
        <taxon>Spiralia</taxon>
        <taxon>Lophotrochozoa</taxon>
        <taxon>Mollusca</taxon>
        <taxon>Bivalvia</taxon>
        <taxon>Autobranchia</taxon>
        <taxon>Pteriomorphia</taxon>
        <taxon>Mytilida</taxon>
        <taxon>Mytiloidea</taxon>
        <taxon>Mytilidae</taxon>
        <taxon>Mytilinae</taxon>
        <taxon>Mytilus</taxon>
    </lineage>
</organism>
<evidence type="ECO:0000256" key="1">
    <source>
        <dbReference type="SAM" id="MobiDB-lite"/>
    </source>
</evidence>
<dbReference type="OrthoDB" id="6195104at2759"/>
<sequence>MMFGREVHMPIDLIYGVHSPNSKLSRPEYKDQLNSRMDKVHKVVRDRLVHAAAQQKRRYDLTILPRNTPRHPVSVSSSVERVERTFPARSQTVMTHSSTITSAMQSEATLQQITALLDDQMPDFAELLNEPRTPSPMKRLRNEINIPVLSPSLIVPSDILFSKYLESVSPEPFKDPMTYSPSDRPFILLAETPVPSDFTHTNPPLSPEPPTPTDYSPLDLSKIISPVNVVSTQLTSIDNNENNVPIDLSKRTSTPLLTPSPIPLPSPSQLSIPSPPPLSTPSTELPLDLTVNGKQNTEPAEIDCTLPTNKWSNLKEIEVDHTDKIYNDLSLDPRLFFAGAPSSYLKHPLAKTLREQINLCRRTRASRYQIRLIPIGTSRIMKEERCYLPDGTVLELRDIWTSNTTEE</sequence>
<evidence type="ECO:0000313" key="2">
    <source>
        <dbReference type="EMBL" id="CAC5411095.1"/>
    </source>
</evidence>
<keyword evidence="3" id="KW-1185">Reference proteome</keyword>
<protein>
    <submittedName>
        <fullName evidence="2">Uncharacterized protein</fullName>
    </submittedName>
</protein>
<name>A0A6J8DT48_MYTCO</name>
<proteinExistence type="predicted"/>
<reference evidence="2 3" key="1">
    <citation type="submission" date="2020-06" db="EMBL/GenBank/DDBJ databases">
        <authorList>
            <person name="Li R."/>
            <person name="Bekaert M."/>
        </authorList>
    </citation>
    <scope>NUCLEOTIDE SEQUENCE [LARGE SCALE GENOMIC DNA]</scope>
    <source>
        <strain evidence="3">wild</strain>
    </source>
</reference>
<feature type="region of interest" description="Disordered" evidence="1">
    <location>
        <begin position="194"/>
        <end position="219"/>
    </location>
</feature>
<evidence type="ECO:0000313" key="3">
    <source>
        <dbReference type="Proteomes" id="UP000507470"/>
    </source>
</evidence>
<feature type="region of interest" description="Disordered" evidence="1">
    <location>
        <begin position="239"/>
        <end position="283"/>
    </location>
</feature>
<dbReference type="AlphaFoldDB" id="A0A6J8DT48"/>
<dbReference type="Proteomes" id="UP000507470">
    <property type="component" value="Unassembled WGS sequence"/>
</dbReference>
<accession>A0A6J8DT48</accession>
<dbReference type="EMBL" id="CACVKT020007820">
    <property type="protein sequence ID" value="CAC5411095.1"/>
    <property type="molecule type" value="Genomic_DNA"/>
</dbReference>